<evidence type="ECO:0000256" key="5">
    <source>
        <dbReference type="ARBA" id="ARBA00022989"/>
    </source>
</evidence>
<evidence type="ECO:0000256" key="6">
    <source>
        <dbReference type="ARBA" id="ARBA00023136"/>
    </source>
</evidence>
<keyword evidence="12" id="KW-1185">Reference proteome</keyword>
<dbReference type="RefSeq" id="WP_081826168.1">
    <property type="nucleotide sequence ID" value="NZ_HG966617.1"/>
</dbReference>
<dbReference type="HOGENOM" id="CLU_037945_9_1_5"/>
<dbReference type="InterPro" id="IPR011014">
    <property type="entry name" value="MscS_channel_TM-2"/>
</dbReference>
<dbReference type="OrthoDB" id="9799209at2"/>
<keyword evidence="6 7" id="KW-0472">Membrane</keyword>
<evidence type="ECO:0000313" key="12">
    <source>
        <dbReference type="Proteomes" id="UP000032160"/>
    </source>
</evidence>
<protein>
    <submittedName>
        <fullName evidence="11">Mechanosensitive ion channel MscS</fullName>
    </submittedName>
</protein>
<dbReference type="SUPFAM" id="SSF50182">
    <property type="entry name" value="Sm-like ribonucleoproteins"/>
    <property type="match status" value="1"/>
</dbReference>
<evidence type="ECO:0000259" key="9">
    <source>
        <dbReference type="Pfam" id="PF21082"/>
    </source>
</evidence>
<feature type="transmembrane region" description="Helical" evidence="7">
    <location>
        <begin position="226"/>
        <end position="245"/>
    </location>
</feature>
<evidence type="ECO:0000259" key="8">
    <source>
        <dbReference type="Pfam" id="PF00924"/>
    </source>
</evidence>
<dbReference type="KEGG" id="pect:BN1012_Phect2180"/>
<dbReference type="PATRIC" id="fig|1458461.3.peg.2185"/>
<feature type="transmembrane region" description="Helical" evidence="7">
    <location>
        <begin position="114"/>
        <end position="134"/>
    </location>
</feature>
<comment type="similarity">
    <text evidence="2">Belongs to the MscS (TC 1.A.23) family.</text>
</comment>
<feature type="transmembrane region" description="Helical" evidence="7">
    <location>
        <begin position="85"/>
        <end position="108"/>
    </location>
</feature>
<dbReference type="InterPro" id="IPR049142">
    <property type="entry name" value="MS_channel_1st"/>
</dbReference>
<dbReference type="SUPFAM" id="SSF82861">
    <property type="entry name" value="Mechanosensitive channel protein MscS (YggB), transmembrane region"/>
    <property type="match status" value="1"/>
</dbReference>
<dbReference type="GO" id="GO:0008381">
    <property type="term" value="F:mechanosensitive monoatomic ion channel activity"/>
    <property type="evidence" value="ECO:0007669"/>
    <property type="project" value="UniProtKB-ARBA"/>
</dbReference>
<gene>
    <name evidence="11" type="ORF">BN1012_Phect2180</name>
</gene>
<dbReference type="InterPro" id="IPR049278">
    <property type="entry name" value="MS_channel_C"/>
</dbReference>
<proteinExistence type="inferred from homology"/>
<dbReference type="Pfam" id="PF21088">
    <property type="entry name" value="MS_channel_1st"/>
    <property type="match status" value="1"/>
</dbReference>
<feature type="domain" description="Mechanosensitive ion channel transmembrane helices 2/3" evidence="10">
    <location>
        <begin position="225"/>
        <end position="266"/>
    </location>
</feature>
<dbReference type="InterPro" id="IPR052702">
    <property type="entry name" value="MscS-like_channel"/>
</dbReference>
<dbReference type="PANTHER" id="PTHR30347:SF1">
    <property type="entry name" value="MECHANOSENSITIVE CHANNEL MSCK"/>
    <property type="match status" value="1"/>
</dbReference>
<feature type="transmembrane region" description="Helical" evidence="7">
    <location>
        <begin position="30"/>
        <end position="57"/>
    </location>
</feature>
<comment type="subcellular location">
    <subcellularLocation>
        <location evidence="1">Cell membrane</location>
        <topology evidence="1">Multi-pass membrane protein</topology>
    </subcellularLocation>
</comment>
<accession>X5M9R8</accession>
<dbReference type="InterPro" id="IPR011066">
    <property type="entry name" value="MscS_channel_C_sf"/>
</dbReference>
<dbReference type="EMBL" id="HG966617">
    <property type="protein sequence ID" value="CDO60393.1"/>
    <property type="molecule type" value="Genomic_DNA"/>
</dbReference>
<evidence type="ECO:0000256" key="1">
    <source>
        <dbReference type="ARBA" id="ARBA00004651"/>
    </source>
</evidence>
<feature type="transmembrane region" description="Helical" evidence="7">
    <location>
        <begin position="146"/>
        <end position="167"/>
    </location>
</feature>
<feature type="domain" description="Mechanosensitive ion channel MscS" evidence="8">
    <location>
        <begin position="268"/>
        <end position="333"/>
    </location>
</feature>
<dbReference type="AlphaFoldDB" id="X5M9R8"/>
<dbReference type="InterPro" id="IPR010920">
    <property type="entry name" value="LSM_dom_sf"/>
</dbReference>
<dbReference type="STRING" id="1458461.BN1012_Phect2180"/>
<dbReference type="Pfam" id="PF00924">
    <property type="entry name" value="MS_channel_2nd"/>
    <property type="match status" value="1"/>
</dbReference>
<dbReference type="Gene3D" id="3.30.70.100">
    <property type="match status" value="1"/>
</dbReference>
<name>X5M9R8_9HYPH</name>
<reference evidence="11 12" key="1">
    <citation type="journal article" date="2014" name="Front. Genet.">
        <title>Genome and metabolic network of "Candidatus Phaeomarinobacter ectocarpi" Ec32, a new candidate genus of Alphaproteobacteria frequently associated with brown algae.</title>
        <authorList>
            <person name="Dittami S.M."/>
            <person name="Barbeyron T."/>
            <person name="Boyen C."/>
            <person name="Cambefort J."/>
            <person name="Collet G."/>
            <person name="Delage L."/>
            <person name="Gobet A."/>
            <person name="Groisillier A."/>
            <person name="Leblanc C."/>
            <person name="Michel G."/>
            <person name="Scornet D."/>
            <person name="Siegel A."/>
            <person name="Tapia J.E."/>
            <person name="Tonon T."/>
        </authorList>
    </citation>
    <scope>NUCLEOTIDE SEQUENCE [LARGE SCALE GENOMIC DNA]</scope>
    <source>
        <strain evidence="11 12">Ec32</strain>
    </source>
</reference>
<evidence type="ECO:0000256" key="2">
    <source>
        <dbReference type="ARBA" id="ARBA00008017"/>
    </source>
</evidence>
<keyword evidence="5 7" id="KW-1133">Transmembrane helix</keyword>
<dbReference type="Proteomes" id="UP000032160">
    <property type="component" value="Chromosome I"/>
</dbReference>
<dbReference type="InterPro" id="IPR023408">
    <property type="entry name" value="MscS_beta-dom_sf"/>
</dbReference>
<evidence type="ECO:0000256" key="4">
    <source>
        <dbReference type="ARBA" id="ARBA00022692"/>
    </source>
</evidence>
<feature type="transmembrane region" description="Helical" evidence="7">
    <location>
        <begin position="251"/>
        <end position="280"/>
    </location>
</feature>
<feature type="transmembrane region" description="Helical" evidence="7">
    <location>
        <begin position="179"/>
        <end position="205"/>
    </location>
</feature>
<dbReference type="GO" id="GO:0005886">
    <property type="term" value="C:plasma membrane"/>
    <property type="evidence" value="ECO:0007669"/>
    <property type="project" value="UniProtKB-SubCell"/>
</dbReference>
<feature type="domain" description="Mechanosensitive ion channel MscS C-terminal" evidence="9">
    <location>
        <begin position="342"/>
        <end position="425"/>
    </location>
</feature>
<dbReference type="InterPro" id="IPR006685">
    <property type="entry name" value="MscS_channel_2nd"/>
</dbReference>
<organism evidence="11 12">
    <name type="scientific">Candidatus Phaeomarinibacter ectocarpi</name>
    <dbReference type="NCBI Taxonomy" id="1458461"/>
    <lineage>
        <taxon>Bacteria</taxon>
        <taxon>Pseudomonadati</taxon>
        <taxon>Pseudomonadota</taxon>
        <taxon>Alphaproteobacteria</taxon>
        <taxon>Hyphomicrobiales</taxon>
        <taxon>Parvibaculaceae</taxon>
        <taxon>Candidatus Phaeomarinibacter</taxon>
    </lineage>
</organism>
<dbReference type="Gene3D" id="2.30.30.60">
    <property type="match status" value="1"/>
</dbReference>
<dbReference type="PANTHER" id="PTHR30347">
    <property type="entry name" value="POTASSIUM CHANNEL RELATED"/>
    <property type="match status" value="1"/>
</dbReference>
<sequence>MYQTPEPPELPDIAEAAADAKSLLDTVWDWIIADVATVPVAIQVTILVVIAVTTIALGRRLAGPVAQLVARADARAWLHRRLDRLGSLITPVSALLLTWLATAGMRVAERETELLSVASSLLIAWVLIRLITVLTRQTGVTKLAGAVIWFVAALAIVGWLEPFLAALDAAAFTAGNMRISLLTIINGILLVGALVWVAIFVSSLLEGQLRRIDGVTPAAGVLVGKVLRIGFLTVAVLVGLTSLGIDFTAVAVFSGAIGVGIGFGLQKVVSNLISGIILLLDRSIKPGDVIEIGQAYGWISKLGARYAAVVTRDGKEYLIPNEDLITQQVVNWSFSNRAVRLKIAVGVSYQSDVRKALDLMMQSAEEHKRVLTSPPPATRLVGFGDNSVDLELRIWVNDPEAGVVNVASDIRLHIWDLFHENSIEFPFPQRDLHITSADGLKETMAEVMRSRSD</sequence>
<evidence type="ECO:0000256" key="3">
    <source>
        <dbReference type="ARBA" id="ARBA00022475"/>
    </source>
</evidence>
<evidence type="ECO:0000256" key="7">
    <source>
        <dbReference type="SAM" id="Phobius"/>
    </source>
</evidence>
<keyword evidence="3" id="KW-1003">Cell membrane</keyword>
<dbReference type="SUPFAM" id="SSF82689">
    <property type="entry name" value="Mechanosensitive channel protein MscS (YggB), C-terminal domain"/>
    <property type="match status" value="1"/>
</dbReference>
<dbReference type="Gene3D" id="1.10.287.1260">
    <property type="match status" value="1"/>
</dbReference>
<evidence type="ECO:0000313" key="11">
    <source>
        <dbReference type="EMBL" id="CDO60393.1"/>
    </source>
</evidence>
<dbReference type="Pfam" id="PF21082">
    <property type="entry name" value="MS_channel_3rd"/>
    <property type="match status" value="1"/>
</dbReference>
<keyword evidence="4 7" id="KW-0812">Transmembrane</keyword>
<evidence type="ECO:0000259" key="10">
    <source>
        <dbReference type="Pfam" id="PF21088"/>
    </source>
</evidence>